<evidence type="ECO:0000256" key="2">
    <source>
        <dbReference type="ARBA" id="ARBA00022679"/>
    </source>
</evidence>
<comment type="caution">
    <text evidence="6">The sequence shown here is derived from an EMBL/GenBank/DDBJ whole genome shotgun (WGS) entry which is preliminary data.</text>
</comment>
<sequence length="293" mass="31495">MSGEWVLGIIGGSGLYAMDALEDEQWIEVKSSFGEPSDAILCGRIAGVKVRFLPRHGRGHRILPGQLNARANIDAMKRAGCTDLLAISAVGSLSEPLAPGHFAAVDQFIDRTQGRASTFFDNGLVAHVSMGDPVCPRLSGYAADAVERAGGTVRRGATYLAMEGPQFSTRAESKLYRSWGAEVIGMTGMPEARLAREAELPYALMAMVTDYDSWRDKEAAVDVSDILETMHANGEIARKAVEKLCALLPERREASPIDTALEHAIITAPEQRDRAVMARLDAVAGRVLNGGQS</sequence>
<dbReference type="InterPro" id="IPR010044">
    <property type="entry name" value="MTAP"/>
</dbReference>
<dbReference type="InterPro" id="IPR035994">
    <property type="entry name" value="Nucleoside_phosphorylase_sf"/>
</dbReference>
<feature type="binding site" evidence="4">
    <location>
        <position position="186"/>
    </location>
    <ligand>
        <name>substrate</name>
    </ligand>
</feature>
<dbReference type="HAMAP" id="MF_01963">
    <property type="entry name" value="MTAP"/>
    <property type="match status" value="1"/>
</dbReference>
<organism evidence="6 7">
    <name type="scientific">Qipengyuania pelagi</name>
    <dbReference type="NCBI Taxonomy" id="994320"/>
    <lineage>
        <taxon>Bacteria</taxon>
        <taxon>Pseudomonadati</taxon>
        <taxon>Pseudomonadota</taxon>
        <taxon>Alphaproteobacteria</taxon>
        <taxon>Sphingomonadales</taxon>
        <taxon>Erythrobacteraceae</taxon>
        <taxon>Qipengyuania</taxon>
    </lineage>
</organism>
<feature type="binding site" evidence="4">
    <location>
        <begin position="210"/>
        <end position="212"/>
    </location>
    <ligand>
        <name>substrate</name>
    </ligand>
</feature>
<dbReference type="SUPFAM" id="SSF53167">
    <property type="entry name" value="Purine and uridine phosphorylases"/>
    <property type="match status" value="1"/>
</dbReference>
<dbReference type="Proteomes" id="UP000430272">
    <property type="component" value="Unassembled WGS sequence"/>
</dbReference>
<dbReference type="PANTHER" id="PTHR42679">
    <property type="entry name" value="S-METHYL-5'-THIOADENOSINE PHOSPHORYLASE"/>
    <property type="match status" value="1"/>
</dbReference>
<dbReference type="CDD" id="cd09010">
    <property type="entry name" value="MTAP_SsMTAPII_like_MTIP"/>
    <property type="match status" value="1"/>
</dbReference>
<evidence type="ECO:0000259" key="5">
    <source>
        <dbReference type="Pfam" id="PF01048"/>
    </source>
</evidence>
<feature type="domain" description="Nucleoside phosphorylase" evidence="5">
    <location>
        <begin position="7"/>
        <end position="243"/>
    </location>
</feature>
<feature type="binding site" evidence="4">
    <location>
        <position position="187"/>
    </location>
    <ligand>
        <name>phosphate</name>
        <dbReference type="ChEBI" id="CHEBI:43474"/>
    </ligand>
</feature>
<dbReference type="GO" id="GO:0006166">
    <property type="term" value="P:purine ribonucleoside salvage"/>
    <property type="evidence" value="ECO:0007669"/>
    <property type="project" value="UniProtKB-KW"/>
</dbReference>
<protein>
    <recommendedName>
        <fullName evidence="4">S-methyl-5'-thioadenosine phosphorylase</fullName>
        <ecNumber evidence="4">2.4.2.28</ecNumber>
    </recommendedName>
    <alternativeName>
        <fullName evidence="4">5'-methylthioadenosine phosphorylase</fullName>
        <shortName evidence="4">MTA phosphorylase</shortName>
        <shortName evidence="4">MTAP</shortName>
    </alternativeName>
</protein>
<feature type="binding site" evidence="4">
    <location>
        <begin position="55"/>
        <end position="56"/>
    </location>
    <ligand>
        <name>phosphate</name>
        <dbReference type="ChEBI" id="CHEBI:43474"/>
    </ligand>
</feature>
<feature type="binding site" evidence="4">
    <location>
        <position position="13"/>
    </location>
    <ligand>
        <name>phosphate</name>
        <dbReference type="ChEBI" id="CHEBI:43474"/>
    </ligand>
</feature>
<dbReference type="GO" id="GO:0017061">
    <property type="term" value="F:S-methyl-5-thioadenosine phosphorylase activity"/>
    <property type="evidence" value="ECO:0007669"/>
    <property type="project" value="UniProtKB-UniRule"/>
</dbReference>
<dbReference type="InterPro" id="IPR000845">
    <property type="entry name" value="Nucleoside_phosphorylase_d"/>
</dbReference>
<dbReference type="Pfam" id="PF01048">
    <property type="entry name" value="PNP_UDP_1"/>
    <property type="match status" value="1"/>
</dbReference>
<comment type="subunit">
    <text evidence="4">Homohexamer. Dimer of a homotrimer.</text>
</comment>
<evidence type="ECO:0000256" key="3">
    <source>
        <dbReference type="ARBA" id="ARBA00022726"/>
    </source>
</evidence>
<feature type="binding site" evidence="4">
    <location>
        <begin position="88"/>
        <end position="89"/>
    </location>
    <ligand>
        <name>phosphate</name>
        <dbReference type="ChEBI" id="CHEBI:43474"/>
    </ligand>
</feature>
<keyword evidence="3 4" id="KW-0660">Purine salvage</keyword>
<dbReference type="AlphaFoldDB" id="A0A844YC41"/>
<dbReference type="GO" id="GO:0019509">
    <property type="term" value="P:L-methionine salvage from methylthioadenosine"/>
    <property type="evidence" value="ECO:0007669"/>
    <property type="project" value="UniProtKB-UniRule"/>
</dbReference>
<dbReference type="PROSITE" id="PS01240">
    <property type="entry name" value="PNP_MTAP_2"/>
    <property type="match status" value="1"/>
</dbReference>
<comment type="catalytic activity">
    <reaction evidence="4">
        <text>S-methyl-5'-thioadenosine + phosphate = 5-(methylsulfanyl)-alpha-D-ribose 1-phosphate + adenine</text>
        <dbReference type="Rhea" id="RHEA:11852"/>
        <dbReference type="ChEBI" id="CHEBI:16708"/>
        <dbReference type="ChEBI" id="CHEBI:17509"/>
        <dbReference type="ChEBI" id="CHEBI:43474"/>
        <dbReference type="ChEBI" id="CHEBI:58533"/>
        <dbReference type="EC" id="2.4.2.28"/>
    </reaction>
</comment>
<feature type="site" description="Important for substrate specificity" evidence="4">
    <location>
        <position position="168"/>
    </location>
</feature>
<proteinExistence type="inferred from homology"/>
<feature type="site" description="Important for substrate specificity" evidence="4">
    <location>
        <position position="223"/>
    </location>
</feature>
<dbReference type="EMBL" id="WTYD01000002">
    <property type="protein sequence ID" value="MXO54999.1"/>
    <property type="molecule type" value="Genomic_DNA"/>
</dbReference>
<evidence type="ECO:0000256" key="4">
    <source>
        <dbReference type="HAMAP-Rule" id="MF_01963"/>
    </source>
</evidence>
<keyword evidence="7" id="KW-1185">Reference proteome</keyword>
<gene>
    <name evidence="4 6" type="primary">mtnP</name>
    <name evidence="6" type="ORF">GRI47_13410</name>
</gene>
<comment type="pathway">
    <text evidence="4">Amino-acid biosynthesis; L-methionine biosynthesis via salvage pathway; S-methyl-5-thio-alpha-D-ribose 1-phosphate from S-methyl-5'-thioadenosine (phosphorylase route): step 1/1.</text>
</comment>
<evidence type="ECO:0000256" key="1">
    <source>
        <dbReference type="ARBA" id="ARBA00022676"/>
    </source>
</evidence>
<accession>A0A844YC41</accession>
<name>A0A844YC41_9SPHN</name>
<comment type="similarity">
    <text evidence="4">Belongs to the PNP/MTAP phosphorylase family. MTAP subfamily.</text>
</comment>
<evidence type="ECO:0000313" key="6">
    <source>
        <dbReference type="EMBL" id="MXO54999.1"/>
    </source>
</evidence>
<reference evidence="6 7" key="1">
    <citation type="submission" date="2019-12" db="EMBL/GenBank/DDBJ databases">
        <title>Genomic-based taxomic classification of the family Erythrobacteraceae.</title>
        <authorList>
            <person name="Xu L."/>
        </authorList>
    </citation>
    <scope>NUCLEOTIDE SEQUENCE [LARGE SCALE GENOMIC DNA]</scope>
    <source>
        <strain evidence="6 7">JCM 17468</strain>
    </source>
</reference>
<dbReference type="InterPro" id="IPR018099">
    <property type="entry name" value="Purine_phosphorylase-2_CS"/>
</dbReference>
<dbReference type="FunFam" id="3.40.50.1580:FF:000012">
    <property type="entry name" value="Probable 6-oxopurine nucleoside phosphorylase"/>
    <property type="match status" value="1"/>
</dbReference>
<comment type="function">
    <text evidence="4">Catalyzes the reversible phosphorylation of S-methyl-5'-thioadenosine (MTA) to adenine and 5-methylthioribose-1-phosphate. Involved in the breakdown of MTA, a major by-product of polyamine biosynthesis. Responsible for the first step in the methionine salvage pathway after MTA has been generated from S-adenosylmethionine. Has broad substrate specificity with 6-aminopurine nucleosides as preferred substrates.</text>
</comment>
<dbReference type="GO" id="GO:0005829">
    <property type="term" value="C:cytosol"/>
    <property type="evidence" value="ECO:0007669"/>
    <property type="project" value="TreeGrafter"/>
</dbReference>
<keyword evidence="2 4" id="KW-0808">Transferase</keyword>
<evidence type="ECO:0000313" key="7">
    <source>
        <dbReference type="Proteomes" id="UP000430272"/>
    </source>
</evidence>
<dbReference type="EC" id="2.4.2.28" evidence="4"/>
<dbReference type="NCBIfam" id="TIGR01694">
    <property type="entry name" value="MTAP"/>
    <property type="match status" value="1"/>
</dbReference>
<dbReference type="PANTHER" id="PTHR42679:SF2">
    <property type="entry name" value="S-METHYL-5'-THIOADENOSINE PHOSPHORYLASE"/>
    <property type="match status" value="1"/>
</dbReference>
<dbReference type="UniPathway" id="UPA00904">
    <property type="reaction ID" value="UER00873"/>
</dbReference>
<keyword evidence="1 4" id="KW-0328">Glycosyltransferase</keyword>
<dbReference type="Gene3D" id="3.40.50.1580">
    <property type="entry name" value="Nucleoside phosphorylase domain"/>
    <property type="match status" value="1"/>
</dbReference>
<dbReference type="OrthoDB" id="1523230at2"/>
<dbReference type="RefSeq" id="WP_160661836.1">
    <property type="nucleotide sequence ID" value="NZ_BAABDV010000001.1"/>
</dbReference>